<dbReference type="EMBL" id="NAJO01000034">
    <property type="protein sequence ID" value="OQO00581.1"/>
    <property type="molecule type" value="Genomic_DNA"/>
</dbReference>
<comment type="caution">
    <text evidence="1">The sequence shown here is derived from an EMBL/GenBank/DDBJ whole genome shotgun (WGS) entry which is preliminary data.</text>
</comment>
<proteinExistence type="predicted"/>
<organism evidence="1 2">
    <name type="scientific">Cryoendolithus antarcticus</name>
    <dbReference type="NCBI Taxonomy" id="1507870"/>
    <lineage>
        <taxon>Eukaryota</taxon>
        <taxon>Fungi</taxon>
        <taxon>Dikarya</taxon>
        <taxon>Ascomycota</taxon>
        <taxon>Pezizomycotina</taxon>
        <taxon>Dothideomycetes</taxon>
        <taxon>Dothideomycetidae</taxon>
        <taxon>Cladosporiales</taxon>
        <taxon>Cladosporiaceae</taxon>
        <taxon>Cryoendolithus</taxon>
    </lineage>
</organism>
<evidence type="ECO:0000313" key="2">
    <source>
        <dbReference type="Proteomes" id="UP000192596"/>
    </source>
</evidence>
<name>A0A1V8SNP2_9PEZI</name>
<dbReference type="InParanoid" id="A0A1V8SNP2"/>
<dbReference type="Proteomes" id="UP000192596">
    <property type="component" value="Unassembled WGS sequence"/>
</dbReference>
<reference evidence="2" key="1">
    <citation type="submission" date="2017-03" db="EMBL/GenBank/DDBJ databases">
        <title>Genomes of endolithic fungi from Antarctica.</title>
        <authorList>
            <person name="Coleine C."/>
            <person name="Masonjones S."/>
            <person name="Stajich J.E."/>
        </authorList>
    </citation>
    <scope>NUCLEOTIDE SEQUENCE [LARGE SCALE GENOMIC DNA]</scope>
    <source>
        <strain evidence="2">CCFEE 5527</strain>
    </source>
</reference>
<dbReference type="AlphaFoldDB" id="A0A1V8SNP2"/>
<protein>
    <submittedName>
        <fullName evidence="1">Uncharacterized protein</fullName>
    </submittedName>
</protein>
<sequence length="368" mass="40275">MAAPTPDPSEAQGAQITLDSFTIPPFPPSAKNLKALTLTSVIPSATYGSLLTLPYDVPTSLPFALESLTLELFAQGYPAGFLTALANRLPNLKSVVVYQQEFSGRTEEQRKDAVEFFRRLPNLRSLSFLDGFVQKGFFGEVAQWVKWNTSDVPGEARRGLMFLEVNHTGTAERELLEKIQGEELVELVGPGLISLSTNMAAAVGDIEEGGIESFNTKTSEGLVKVLLEEESYPRGLRALNSTLFRLTLGQLRKVLEKHKNVMVVNVTVELEDAATFKEALLKVLGGCASLEQAEIVVAPAESLMEKPPKEIFEHIIPSQSDLDALSSKCSKLAFLKANVFRDPRLGVVQWERKNGVWSSDGGEPVSRP</sequence>
<dbReference type="STRING" id="1507870.A0A1V8SNP2"/>
<evidence type="ECO:0000313" key="1">
    <source>
        <dbReference type="EMBL" id="OQO00581.1"/>
    </source>
</evidence>
<accession>A0A1V8SNP2</accession>
<keyword evidence="2" id="KW-1185">Reference proteome</keyword>
<dbReference type="OrthoDB" id="5356476at2759"/>
<gene>
    <name evidence="1" type="ORF">B0A48_13071</name>
</gene>